<keyword evidence="17" id="KW-1185">Reference proteome</keyword>
<dbReference type="Gene3D" id="3.40.50.12280">
    <property type="match status" value="1"/>
</dbReference>
<dbReference type="EC" id="7.1.1.-" evidence="12"/>
<evidence type="ECO:0000259" key="15">
    <source>
        <dbReference type="Pfam" id="PF01058"/>
    </source>
</evidence>
<keyword evidence="8 12" id="KW-1278">Translocase</keyword>
<comment type="caution">
    <text evidence="16">The sequence shown here is derived from an EMBL/GenBank/DDBJ whole genome shotgun (WGS) entry which is preliminary data.</text>
</comment>
<dbReference type="EMBL" id="JACHGO010000002">
    <property type="protein sequence ID" value="MBB5142701.1"/>
    <property type="molecule type" value="Genomic_DNA"/>
</dbReference>
<accession>A0A7W8FFA9</accession>
<gene>
    <name evidence="12" type="primary">nuoB</name>
    <name evidence="16" type="ORF">HNQ38_000780</name>
</gene>
<dbReference type="PANTHER" id="PTHR11995:SF14">
    <property type="entry name" value="NADH DEHYDROGENASE [UBIQUINONE] IRON-SULFUR PROTEIN 7, MITOCHONDRIAL"/>
    <property type="match status" value="1"/>
</dbReference>
<dbReference type="PANTHER" id="PTHR11995">
    <property type="entry name" value="NADH DEHYDROGENASE"/>
    <property type="match status" value="1"/>
</dbReference>
<keyword evidence="12" id="KW-0830">Ubiquinone</keyword>
<evidence type="ECO:0000256" key="2">
    <source>
        <dbReference type="ARBA" id="ARBA00006408"/>
    </source>
</evidence>
<comment type="subunit">
    <text evidence="12">NDH-1 is composed of 14 different subunits. Subunits NuoB, C, D, E, F, and G constitute the peripheral sector of the complex.</text>
</comment>
<feature type="domain" description="NADH:ubiquinone oxidoreductase-like 20kDa subunit" evidence="15">
    <location>
        <begin position="37"/>
        <end position="149"/>
    </location>
</feature>
<dbReference type="FunFam" id="3.40.50.12280:FF:000002">
    <property type="entry name" value="NADH-quinone oxidoreductase subunit B"/>
    <property type="match status" value="1"/>
</dbReference>
<feature type="binding site" evidence="12">
    <location>
        <position position="37"/>
    </location>
    <ligand>
        <name>[4Fe-4S] cluster</name>
        <dbReference type="ChEBI" id="CHEBI:49883"/>
    </ligand>
</feature>
<dbReference type="NCBIfam" id="NF005012">
    <property type="entry name" value="PRK06411.1"/>
    <property type="match status" value="1"/>
</dbReference>
<comment type="similarity">
    <text evidence="4 12 13">Belongs to the complex I 20 kDa subunit family.</text>
</comment>
<feature type="region of interest" description="Disordered" evidence="14">
    <location>
        <begin position="160"/>
        <end position="215"/>
    </location>
</feature>
<comment type="function">
    <text evidence="12">NDH-1 shuttles electrons from NADH, via FMN and iron-sulfur (Fe-S) centers, to quinones in the respiratory chain. The immediate electron acceptor for the enzyme in this species is believed to be ubiquinone. Couples the redox reaction to proton translocation (for every two electrons transferred, four hydrogen ions are translocated across the cytoplasmic membrane), and thus conserves the redox energy in a proton gradient.</text>
</comment>
<dbReference type="GO" id="GO:0009060">
    <property type="term" value="P:aerobic respiration"/>
    <property type="evidence" value="ECO:0007669"/>
    <property type="project" value="TreeGrafter"/>
</dbReference>
<evidence type="ECO:0000256" key="12">
    <source>
        <dbReference type="HAMAP-Rule" id="MF_01356"/>
    </source>
</evidence>
<dbReference type="GO" id="GO:0005886">
    <property type="term" value="C:plasma membrane"/>
    <property type="evidence" value="ECO:0007669"/>
    <property type="project" value="UniProtKB-SubCell"/>
</dbReference>
<feature type="compositionally biased region" description="Polar residues" evidence="14">
    <location>
        <begin position="185"/>
        <end position="209"/>
    </location>
</feature>
<dbReference type="Proteomes" id="UP000539075">
    <property type="component" value="Unassembled WGS sequence"/>
</dbReference>
<evidence type="ECO:0000256" key="9">
    <source>
        <dbReference type="ARBA" id="ARBA00023027"/>
    </source>
</evidence>
<dbReference type="Pfam" id="PF01058">
    <property type="entry name" value="Oxidored_q6"/>
    <property type="match status" value="1"/>
</dbReference>
<comment type="subcellular location">
    <subcellularLocation>
        <location evidence="1">Cell inner membrane</location>
        <topology evidence="1">Peripheral membrane protein</topology>
        <orientation evidence="1">Cytoplasmic side</orientation>
    </subcellularLocation>
    <subcellularLocation>
        <location evidence="12">Cell membrane</location>
        <topology evidence="12">Peripheral membrane protein</topology>
        <orientation evidence="12">Cytoplasmic side</orientation>
    </subcellularLocation>
</comment>
<sequence>MATQDVLGSIVQFSKLDQLLNLCRANSLWPMTFGLACCAIEMMATGASRFDLARFGAEVFRPSPRQSDVMIVSGTINKKIAPAVQTLYDQMPEPKWVIAMGNCAISGGPFVYKGQYGVVEGVDKLFPVDVFVPGCPPRPEALIEGILKLEEKLTGTRRWPRVAPIPLPGPAAARAKAEAREASEPQMQPTPDASSANDTPAESPTQATSPLEVKS</sequence>
<keyword evidence="12" id="KW-0472">Membrane</keyword>
<comment type="subunit">
    <text evidence="10">NDH-1 is composed of about 13 different subunits. Subunits NuoBCD, E, F, and G constitute the peripheral sector of the complex.</text>
</comment>
<evidence type="ECO:0000256" key="6">
    <source>
        <dbReference type="ARBA" id="ARBA00022448"/>
    </source>
</evidence>
<keyword evidence="9 12" id="KW-0520">NAD</keyword>
<evidence type="ECO:0000256" key="10">
    <source>
        <dbReference type="ARBA" id="ARBA00025957"/>
    </source>
</evidence>
<dbReference type="GO" id="GO:0045271">
    <property type="term" value="C:respiratory chain complex I"/>
    <property type="evidence" value="ECO:0007669"/>
    <property type="project" value="TreeGrafter"/>
</dbReference>
<keyword evidence="6 12" id="KW-0813">Transport</keyword>
<evidence type="ECO:0000256" key="4">
    <source>
        <dbReference type="ARBA" id="ARBA00009173"/>
    </source>
</evidence>
<dbReference type="GO" id="GO:0048038">
    <property type="term" value="F:quinone binding"/>
    <property type="evidence" value="ECO:0007669"/>
    <property type="project" value="UniProtKB-KW"/>
</dbReference>
<dbReference type="GO" id="GO:0050136">
    <property type="term" value="F:NADH dehydrogenase (quinone) (non-electrogenic) activity"/>
    <property type="evidence" value="ECO:0007669"/>
    <property type="project" value="UniProtKB-UniRule"/>
</dbReference>
<reference evidence="16 17" key="1">
    <citation type="submission" date="2020-08" db="EMBL/GenBank/DDBJ databases">
        <title>Genomic Encyclopedia of Type Strains, Phase IV (KMG-IV): sequencing the most valuable type-strain genomes for metagenomic binning, comparative biology and taxonomic classification.</title>
        <authorList>
            <person name="Goeker M."/>
        </authorList>
    </citation>
    <scope>NUCLEOTIDE SEQUENCE [LARGE SCALE GENOMIC DNA]</scope>
    <source>
        <strain evidence="16 17">DSM 11275</strain>
    </source>
</reference>
<dbReference type="InterPro" id="IPR006137">
    <property type="entry name" value="NADH_UbQ_OxRdtase-like_20kDa"/>
</dbReference>
<comment type="similarity">
    <text evidence="2">In the N-terminal section; belongs to the complex I 20 kDa subunit family.</text>
</comment>
<evidence type="ECO:0000313" key="17">
    <source>
        <dbReference type="Proteomes" id="UP000539075"/>
    </source>
</evidence>
<evidence type="ECO:0000313" key="16">
    <source>
        <dbReference type="EMBL" id="MBB5142701.1"/>
    </source>
</evidence>
<proteinExistence type="inferred from homology"/>
<evidence type="ECO:0000256" key="8">
    <source>
        <dbReference type="ARBA" id="ARBA00022967"/>
    </source>
</evidence>
<keyword evidence="12 13" id="KW-0479">Metal-binding</keyword>
<keyword evidence="12 13" id="KW-0411">Iron-sulfur</keyword>
<feature type="binding site" evidence="12">
    <location>
        <position position="103"/>
    </location>
    <ligand>
        <name>[4Fe-4S] cluster</name>
        <dbReference type="ChEBI" id="CHEBI:49883"/>
    </ligand>
</feature>
<evidence type="ECO:0000256" key="7">
    <source>
        <dbReference type="ARBA" id="ARBA00022719"/>
    </source>
</evidence>
<dbReference type="NCBIfam" id="TIGR01957">
    <property type="entry name" value="nuoB_fam"/>
    <property type="match status" value="1"/>
</dbReference>
<comment type="similarity">
    <text evidence="3">In the central section; belongs to the complex I 30 kDa subunit family.</text>
</comment>
<evidence type="ECO:0000256" key="14">
    <source>
        <dbReference type="SAM" id="MobiDB-lite"/>
    </source>
</evidence>
<keyword evidence="12" id="KW-1003">Cell membrane</keyword>
<organism evidence="16 17">
    <name type="scientific">Desulfovibrio intestinalis</name>
    <dbReference type="NCBI Taxonomy" id="58621"/>
    <lineage>
        <taxon>Bacteria</taxon>
        <taxon>Pseudomonadati</taxon>
        <taxon>Thermodesulfobacteriota</taxon>
        <taxon>Desulfovibrionia</taxon>
        <taxon>Desulfovibrionales</taxon>
        <taxon>Desulfovibrionaceae</taxon>
        <taxon>Desulfovibrio</taxon>
    </lineage>
</organism>
<dbReference type="SUPFAM" id="SSF56770">
    <property type="entry name" value="HydA/Nqo6-like"/>
    <property type="match status" value="1"/>
</dbReference>
<dbReference type="GO" id="GO:0005506">
    <property type="term" value="F:iron ion binding"/>
    <property type="evidence" value="ECO:0007669"/>
    <property type="project" value="UniProtKB-UniRule"/>
</dbReference>
<keyword evidence="7 12" id="KW-0874">Quinone</keyword>
<feature type="binding site" evidence="12">
    <location>
        <position position="38"/>
    </location>
    <ligand>
        <name>[4Fe-4S] cluster</name>
        <dbReference type="ChEBI" id="CHEBI:49883"/>
    </ligand>
</feature>
<comment type="similarity">
    <text evidence="5">In the C-terminal section; belongs to the complex I 49 kDa subunit family.</text>
</comment>
<evidence type="ECO:0000256" key="11">
    <source>
        <dbReference type="ARBA" id="ARBA00047712"/>
    </source>
</evidence>
<evidence type="ECO:0000256" key="1">
    <source>
        <dbReference type="ARBA" id="ARBA00004515"/>
    </source>
</evidence>
<dbReference type="GO" id="GO:0015990">
    <property type="term" value="P:electron transport coupled proton transport"/>
    <property type="evidence" value="ECO:0007669"/>
    <property type="project" value="TreeGrafter"/>
</dbReference>
<comment type="catalytic activity">
    <reaction evidence="11 12">
        <text>a quinone + NADH + 5 H(+)(in) = a quinol + NAD(+) + 4 H(+)(out)</text>
        <dbReference type="Rhea" id="RHEA:57888"/>
        <dbReference type="ChEBI" id="CHEBI:15378"/>
        <dbReference type="ChEBI" id="CHEBI:24646"/>
        <dbReference type="ChEBI" id="CHEBI:57540"/>
        <dbReference type="ChEBI" id="CHEBI:57945"/>
        <dbReference type="ChEBI" id="CHEBI:132124"/>
    </reaction>
</comment>
<feature type="binding site" evidence="12">
    <location>
        <position position="135"/>
    </location>
    <ligand>
        <name>[4Fe-4S] cluster</name>
        <dbReference type="ChEBI" id="CHEBI:49883"/>
    </ligand>
</feature>
<evidence type="ECO:0000256" key="13">
    <source>
        <dbReference type="RuleBase" id="RU004464"/>
    </source>
</evidence>
<evidence type="ECO:0000256" key="5">
    <source>
        <dbReference type="ARBA" id="ARBA00010019"/>
    </source>
</evidence>
<keyword evidence="12 13" id="KW-0408">Iron</keyword>
<dbReference type="AlphaFoldDB" id="A0A7W8FFA9"/>
<dbReference type="HAMAP" id="MF_01356">
    <property type="entry name" value="NDH1_NuoB"/>
    <property type="match status" value="1"/>
</dbReference>
<evidence type="ECO:0000256" key="3">
    <source>
        <dbReference type="ARBA" id="ARBA00008265"/>
    </source>
</evidence>
<dbReference type="GO" id="GO:0051539">
    <property type="term" value="F:4 iron, 4 sulfur cluster binding"/>
    <property type="evidence" value="ECO:0007669"/>
    <property type="project" value="UniProtKB-KW"/>
</dbReference>
<protein>
    <recommendedName>
        <fullName evidence="12">NADH-quinone oxidoreductase subunit B</fullName>
        <ecNumber evidence="12">7.1.1.-</ecNumber>
    </recommendedName>
    <alternativeName>
        <fullName evidence="12">NADH dehydrogenase I subunit B</fullName>
    </alternativeName>
    <alternativeName>
        <fullName evidence="12">NDH-1 subunit B</fullName>
    </alternativeName>
</protein>
<name>A0A7W8FFA9_9BACT</name>
<comment type="cofactor">
    <cofactor evidence="12">
        <name>[4Fe-4S] cluster</name>
        <dbReference type="ChEBI" id="CHEBI:49883"/>
    </cofactor>
    <text evidence="12">Binds 1 [4Fe-4S] cluster.</text>
</comment>
<dbReference type="PROSITE" id="PS01150">
    <property type="entry name" value="COMPLEX1_20K"/>
    <property type="match status" value="1"/>
</dbReference>
<dbReference type="GO" id="GO:0008137">
    <property type="term" value="F:NADH dehydrogenase (ubiquinone) activity"/>
    <property type="evidence" value="ECO:0007669"/>
    <property type="project" value="InterPro"/>
</dbReference>
<keyword evidence="12 13" id="KW-0004">4Fe-4S</keyword>
<dbReference type="InterPro" id="IPR006138">
    <property type="entry name" value="NADH_UQ_OxRdtase_20Kd_su"/>
</dbReference>